<protein>
    <recommendedName>
        <fullName evidence="4">Complement component 1 Q subcomponent-binding protein, mitochondrial</fullName>
    </recommendedName>
</protein>
<dbReference type="PANTHER" id="PTHR10826">
    <property type="entry name" value="COMPLEMENT COMPONENT 1"/>
    <property type="match status" value="1"/>
</dbReference>
<organism evidence="2 3">
    <name type="scientific">Nesidiocoris tenuis</name>
    <dbReference type="NCBI Taxonomy" id="355587"/>
    <lineage>
        <taxon>Eukaryota</taxon>
        <taxon>Metazoa</taxon>
        <taxon>Ecdysozoa</taxon>
        <taxon>Arthropoda</taxon>
        <taxon>Hexapoda</taxon>
        <taxon>Insecta</taxon>
        <taxon>Pterygota</taxon>
        <taxon>Neoptera</taxon>
        <taxon>Paraneoptera</taxon>
        <taxon>Hemiptera</taxon>
        <taxon>Heteroptera</taxon>
        <taxon>Panheteroptera</taxon>
        <taxon>Cimicomorpha</taxon>
        <taxon>Miridae</taxon>
        <taxon>Dicyphina</taxon>
        <taxon>Nesidiocoris</taxon>
    </lineage>
</organism>
<dbReference type="InterPro" id="IPR003428">
    <property type="entry name" value="MAM33"/>
</dbReference>
<gene>
    <name evidence="2" type="ORF">NTEN_LOCUS7122</name>
</gene>
<dbReference type="Proteomes" id="UP000479000">
    <property type="component" value="Unassembled WGS sequence"/>
</dbReference>
<name>A0A6H5GFE5_9HEMI</name>
<dbReference type="GO" id="GO:0005759">
    <property type="term" value="C:mitochondrial matrix"/>
    <property type="evidence" value="ECO:0007669"/>
    <property type="project" value="InterPro"/>
</dbReference>
<dbReference type="PANTHER" id="PTHR10826:SF1">
    <property type="entry name" value="COMPLEMENT COMPONENT 1 Q SUBCOMPONENT-BINDING PROTEIN, MITOCHONDRIAL"/>
    <property type="match status" value="1"/>
</dbReference>
<dbReference type="SUPFAM" id="SSF54529">
    <property type="entry name" value="Mitochondrial glycoprotein MAM33-like"/>
    <property type="match status" value="1"/>
</dbReference>
<sequence>MSAIIKNSMKLQLLTSAGSIVRNSATGIRHHAGAARCLAVGRLHQQSPSVFNNCVSCSGFHTQGEKELADFLTEEIAAEKKLQTVKNIPTELDGFKVNLDHAEVSLVKKSGDETIEVNFNINHSVDADVEPEINPTADKPELGAMKSRPVFEVEIKKGAQTLGFTCTIVSPSSESSENEYNDLFTIDEVVLYDGEWVEKNYAVSGEVLDGTLYDLLMNMLEDKGITNDFVEKLVEFSTSYEHSKYIGLLEKLQKFASSNPESAGELSCKSSSRVTGTLVKCSWRTLPDKVVVIREPGAIRDWASAGQSGGGKGAECSVTYVRSVVIVRMIILWKSQGPRSRRRGVLTRTT</sequence>
<dbReference type="AlphaFoldDB" id="A0A6H5GFE5"/>
<evidence type="ECO:0000313" key="3">
    <source>
        <dbReference type="Proteomes" id="UP000479000"/>
    </source>
</evidence>
<comment type="similarity">
    <text evidence="1">Belongs to the MAM33 family.</text>
</comment>
<dbReference type="InterPro" id="IPR036561">
    <property type="entry name" value="MAM33_sf"/>
</dbReference>
<dbReference type="Gene3D" id="3.10.280.10">
    <property type="entry name" value="Mitochondrial glycoprotein"/>
    <property type="match status" value="1"/>
</dbReference>
<dbReference type="GO" id="GO:0042256">
    <property type="term" value="P:cytosolic ribosome assembly"/>
    <property type="evidence" value="ECO:0007669"/>
    <property type="project" value="TreeGrafter"/>
</dbReference>
<dbReference type="Pfam" id="PF02330">
    <property type="entry name" value="MAM33"/>
    <property type="match status" value="1"/>
</dbReference>
<dbReference type="EMBL" id="CADCXU010010475">
    <property type="protein sequence ID" value="CAB0001335.1"/>
    <property type="molecule type" value="Genomic_DNA"/>
</dbReference>
<evidence type="ECO:0000313" key="2">
    <source>
        <dbReference type="EMBL" id="CAB0001335.1"/>
    </source>
</evidence>
<evidence type="ECO:0008006" key="4">
    <source>
        <dbReference type="Google" id="ProtNLM"/>
    </source>
</evidence>
<proteinExistence type="inferred from homology"/>
<reference evidence="2 3" key="1">
    <citation type="submission" date="2020-02" db="EMBL/GenBank/DDBJ databases">
        <authorList>
            <person name="Ferguson B K."/>
        </authorList>
    </citation>
    <scope>NUCLEOTIDE SEQUENCE [LARGE SCALE GENOMIC DNA]</scope>
</reference>
<accession>A0A6H5GFE5</accession>
<keyword evidence="3" id="KW-1185">Reference proteome</keyword>
<evidence type="ECO:0000256" key="1">
    <source>
        <dbReference type="ARBA" id="ARBA00005457"/>
    </source>
</evidence>
<dbReference type="OrthoDB" id="278212at2759"/>
<dbReference type="FunFam" id="3.10.280.10:FF:000005">
    <property type="entry name" value="Glycoprotein gC1qBP, putative"/>
    <property type="match status" value="1"/>
</dbReference>